<dbReference type="AlphaFoldDB" id="W1NMG4"/>
<evidence type="ECO:0000313" key="1">
    <source>
        <dbReference type="EMBL" id="ERM96681.1"/>
    </source>
</evidence>
<dbReference type="EMBL" id="KI397142">
    <property type="protein sequence ID" value="ERM96681.1"/>
    <property type="molecule type" value="Genomic_DNA"/>
</dbReference>
<gene>
    <name evidence="1" type="ORF">AMTR_s00001p00272740</name>
</gene>
<sequence>MHLSTSPIGYPARPSPSPRDFLCTFVEEGDVEAMDELECGNDNPRSVWPNCLKSGLGSGTSLGSPFFGVNGGTSFRVANPRGAC</sequence>
<protein>
    <submittedName>
        <fullName evidence="1">Uncharacterized protein</fullName>
    </submittedName>
</protein>
<keyword evidence="2" id="KW-1185">Reference proteome</keyword>
<dbReference type="Proteomes" id="UP000017836">
    <property type="component" value="Unassembled WGS sequence"/>
</dbReference>
<organism evidence="1 2">
    <name type="scientific">Amborella trichopoda</name>
    <dbReference type="NCBI Taxonomy" id="13333"/>
    <lineage>
        <taxon>Eukaryota</taxon>
        <taxon>Viridiplantae</taxon>
        <taxon>Streptophyta</taxon>
        <taxon>Embryophyta</taxon>
        <taxon>Tracheophyta</taxon>
        <taxon>Spermatophyta</taxon>
        <taxon>Magnoliopsida</taxon>
        <taxon>Amborellales</taxon>
        <taxon>Amborellaceae</taxon>
        <taxon>Amborella</taxon>
    </lineage>
</organism>
<dbReference type="Gramene" id="ERM96681">
    <property type="protein sequence ID" value="ERM96681"/>
    <property type="gene ID" value="AMTR_s00001p00272740"/>
</dbReference>
<dbReference type="HOGENOM" id="CLU_2530461_0_0_1"/>
<reference evidence="2" key="1">
    <citation type="journal article" date="2013" name="Science">
        <title>The Amborella genome and the evolution of flowering plants.</title>
        <authorList>
            <consortium name="Amborella Genome Project"/>
        </authorList>
    </citation>
    <scope>NUCLEOTIDE SEQUENCE [LARGE SCALE GENOMIC DNA]</scope>
</reference>
<proteinExistence type="predicted"/>
<accession>W1NMG4</accession>
<evidence type="ECO:0000313" key="2">
    <source>
        <dbReference type="Proteomes" id="UP000017836"/>
    </source>
</evidence>
<name>W1NMG4_AMBTC</name>